<reference evidence="3 4" key="1">
    <citation type="submission" date="2019-12" db="EMBL/GenBank/DDBJ databases">
        <title>Novel species isolated from a subtropical stream in China.</title>
        <authorList>
            <person name="Lu H."/>
        </authorList>
    </citation>
    <scope>NUCLEOTIDE SEQUENCE [LARGE SCALE GENOMIC DNA]</scope>
    <source>
        <strain evidence="3 4">DS3</strain>
    </source>
</reference>
<dbReference type="EMBL" id="WWCJ01000010">
    <property type="protein sequence ID" value="MYN03431.1"/>
    <property type="molecule type" value="Genomic_DNA"/>
</dbReference>
<protein>
    <submittedName>
        <fullName evidence="3">DUF4440 domain-containing protein</fullName>
    </submittedName>
</protein>
<dbReference type="Gene3D" id="3.10.450.50">
    <property type="match status" value="1"/>
</dbReference>
<dbReference type="Proteomes" id="UP000448575">
    <property type="component" value="Unassembled WGS sequence"/>
</dbReference>
<proteinExistence type="predicted"/>
<dbReference type="SUPFAM" id="SSF54427">
    <property type="entry name" value="NTF2-like"/>
    <property type="match status" value="1"/>
</dbReference>
<organism evidence="3 4">
    <name type="scientific">Pseudoduganella guangdongensis</name>
    <dbReference type="NCBI Taxonomy" id="2692179"/>
    <lineage>
        <taxon>Bacteria</taxon>
        <taxon>Pseudomonadati</taxon>
        <taxon>Pseudomonadota</taxon>
        <taxon>Betaproteobacteria</taxon>
        <taxon>Burkholderiales</taxon>
        <taxon>Oxalobacteraceae</taxon>
        <taxon>Telluria group</taxon>
        <taxon>Pseudoduganella</taxon>
    </lineage>
</organism>
<dbReference type="InterPro" id="IPR032710">
    <property type="entry name" value="NTF2-like_dom_sf"/>
</dbReference>
<feature type="chain" id="PRO_5027029438" evidence="1">
    <location>
        <begin position="24"/>
        <end position="146"/>
    </location>
</feature>
<evidence type="ECO:0000313" key="3">
    <source>
        <dbReference type="EMBL" id="MYN03431.1"/>
    </source>
</evidence>
<keyword evidence="1" id="KW-0732">Signal</keyword>
<comment type="caution">
    <text evidence="3">The sequence shown here is derived from an EMBL/GenBank/DDBJ whole genome shotgun (WGS) entry which is preliminary data.</text>
</comment>
<feature type="domain" description="DUF4440" evidence="2">
    <location>
        <begin position="42"/>
        <end position="136"/>
    </location>
</feature>
<dbReference type="AlphaFoldDB" id="A0A6N9HII6"/>
<dbReference type="InterPro" id="IPR027843">
    <property type="entry name" value="DUF4440"/>
</dbReference>
<dbReference type="RefSeq" id="WP_161026410.1">
    <property type="nucleotide sequence ID" value="NZ_WWCJ01000010.1"/>
</dbReference>
<sequence length="146" mass="15919">MKRRRFAAVLAAGAMLAGGTAAAGPREEALQLADLQWNHFRLHSDAKSLAPLLAEGWVLTHSDGKVQHKADYLAQLATGSRRNTAITNHDSVIQYYGDTAIVTGKSVQSGVGEQGPFSGSFRFTRTWQWQDGRWVMLASHSSRLAP</sequence>
<gene>
    <name evidence="3" type="ORF">GTP41_15145</name>
</gene>
<evidence type="ECO:0000259" key="2">
    <source>
        <dbReference type="Pfam" id="PF14534"/>
    </source>
</evidence>
<feature type="signal peptide" evidence="1">
    <location>
        <begin position="1"/>
        <end position="23"/>
    </location>
</feature>
<name>A0A6N9HII6_9BURK</name>
<dbReference type="Pfam" id="PF14534">
    <property type="entry name" value="DUF4440"/>
    <property type="match status" value="1"/>
</dbReference>
<evidence type="ECO:0000256" key="1">
    <source>
        <dbReference type="SAM" id="SignalP"/>
    </source>
</evidence>
<keyword evidence="4" id="KW-1185">Reference proteome</keyword>
<accession>A0A6N9HII6</accession>
<evidence type="ECO:0000313" key="4">
    <source>
        <dbReference type="Proteomes" id="UP000448575"/>
    </source>
</evidence>